<evidence type="ECO:0000313" key="7">
    <source>
        <dbReference type="Proteomes" id="UP001595607"/>
    </source>
</evidence>
<comment type="catalytic activity">
    <reaction evidence="3">
        <text>L-methionyl-[protein] + [thioredoxin]-disulfide + H2O = L-methionyl-(S)-S-oxide-[protein] + [thioredoxin]-dithiol</text>
        <dbReference type="Rhea" id="RHEA:14217"/>
        <dbReference type="Rhea" id="RHEA-COMP:10698"/>
        <dbReference type="Rhea" id="RHEA-COMP:10700"/>
        <dbReference type="Rhea" id="RHEA-COMP:12313"/>
        <dbReference type="Rhea" id="RHEA-COMP:12315"/>
        <dbReference type="ChEBI" id="CHEBI:15377"/>
        <dbReference type="ChEBI" id="CHEBI:16044"/>
        <dbReference type="ChEBI" id="CHEBI:29950"/>
        <dbReference type="ChEBI" id="CHEBI:44120"/>
        <dbReference type="ChEBI" id="CHEBI:50058"/>
        <dbReference type="EC" id="1.8.4.11"/>
    </reaction>
</comment>
<organism evidence="6 7">
    <name type="scientific">Parvularcula lutaonensis</name>
    <dbReference type="NCBI Taxonomy" id="491923"/>
    <lineage>
        <taxon>Bacteria</taxon>
        <taxon>Pseudomonadati</taxon>
        <taxon>Pseudomonadota</taxon>
        <taxon>Alphaproteobacteria</taxon>
        <taxon>Parvularculales</taxon>
        <taxon>Parvularculaceae</taxon>
        <taxon>Parvularcula</taxon>
    </lineage>
</organism>
<dbReference type="EC" id="1.8.4.11" evidence="1"/>
<sequence>MQKLTTIGLGGGCHWCTEAVFQALRGVQEVEQGFIASLPPHDFASEAVRLRFDEAVLPLVVLLEIHLRTHASQSDHSMRRKYRSAVYATDDAMAKRCAGLLAELQAGFERPLVTKVLPLVRFELNEERFLNYRAKHPDAPFCSTHIDPKLAMLRAQFPAYTEEGA</sequence>
<dbReference type="GO" id="GO:0008113">
    <property type="term" value="F:peptide-methionine (S)-S-oxide reductase activity"/>
    <property type="evidence" value="ECO:0007669"/>
    <property type="project" value="UniProtKB-EC"/>
</dbReference>
<dbReference type="SUPFAM" id="SSF55068">
    <property type="entry name" value="Peptide methionine sulfoxide reductase"/>
    <property type="match status" value="1"/>
</dbReference>
<dbReference type="InterPro" id="IPR036509">
    <property type="entry name" value="Met_Sox_Rdtase_MsrA_sf"/>
</dbReference>
<keyword evidence="2 6" id="KW-0560">Oxidoreductase</keyword>
<reference evidence="7" key="1">
    <citation type="journal article" date="2019" name="Int. J. Syst. Evol. Microbiol.">
        <title>The Global Catalogue of Microorganisms (GCM) 10K type strain sequencing project: providing services to taxonomists for standard genome sequencing and annotation.</title>
        <authorList>
            <consortium name="The Broad Institute Genomics Platform"/>
            <consortium name="The Broad Institute Genome Sequencing Center for Infectious Disease"/>
            <person name="Wu L."/>
            <person name="Ma J."/>
        </authorList>
    </citation>
    <scope>NUCLEOTIDE SEQUENCE [LARGE SCALE GENOMIC DNA]</scope>
    <source>
        <strain evidence="7">KCTC 22245</strain>
    </source>
</reference>
<dbReference type="InterPro" id="IPR002569">
    <property type="entry name" value="Met_Sox_Rdtase_MsrA_dom"/>
</dbReference>
<evidence type="ECO:0000256" key="3">
    <source>
        <dbReference type="ARBA" id="ARBA00047806"/>
    </source>
</evidence>
<comment type="caution">
    <text evidence="6">The sequence shown here is derived from an EMBL/GenBank/DDBJ whole genome shotgun (WGS) entry which is preliminary data.</text>
</comment>
<proteinExistence type="predicted"/>
<evidence type="ECO:0000313" key="6">
    <source>
        <dbReference type="EMBL" id="MFC3302308.1"/>
    </source>
</evidence>
<evidence type="ECO:0000256" key="4">
    <source>
        <dbReference type="ARBA" id="ARBA00048782"/>
    </source>
</evidence>
<dbReference type="Proteomes" id="UP001595607">
    <property type="component" value="Unassembled WGS sequence"/>
</dbReference>
<feature type="domain" description="Peptide methionine sulphoxide reductase MsrA" evidence="5">
    <location>
        <begin position="7"/>
        <end position="142"/>
    </location>
</feature>
<accession>A0ABV7MA50</accession>
<dbReference type="RefSeq" id="WP_189570445.1">
    <property type="nucleotide sequence ID" value="NZ_BMXU01000001.1"/>
</dbReference>
<dbReference type="PANTHER" id="PTHR43774">
    <property type="entry name" value="PEPTIDE METHIONINE SULFOXIDE REDUCTASE"/>
    <property type="match status" value="1"/>
</dbReference>
<dbReference type="Pfam" id="PF01625">
    <property type="entry name" value="PMSR"/>
    <property type="match status" value="1"/>
</dbReference>
<dbReference type="Gene3D" id="3.30.1060.10">
    <property type="entry name" value="Peptide methionine sulphoxide reductase MsrA"/>
    <property type="match status" value="1"/>
</dbReference>
<dbReference type="EMBL" id="JBHRVA010000002">
    <property type="protein sequence ID" value="MFC3302308.1"/>
    <property type="molecule type" value="Genomic_DNA"/>
</dbReference>
<comment type="catalytic activity">
    <reaction evidence="4">
        <text>[thioredoxin]-disulfide + L-methionine + H2O = L-methionine (S)-S-oxide + [thioredoxin]-dithiol</text>
        <dbReference type="Rhea" id="RHEA:19993"/>
        <dbReference type="Rhea" id="RHEA-COMP:10698"/>
        <dbReference type="Rhea" id="RHEA-COMP:10700"/>
        <dbReference type="ChEBI" id="CHEBI:15377"/>
        <dbReference type="ChEBI" id="CHEBI:29950"/>
        <dbReference type="ChEBI" id="CHEBI:50058"/>
        <dbReference type="ChEBI" id="CHEBI:57844"/>
        <dbReference type="ChEBI" id="CHEBI:58772"/>
        <dbReference type="EC" id="1.8.4.11"/>
    </reaction>
</comment>
<name>A0ABV7MA50_9PROT</name>
<evidence type="ECO:0000256" key="1">
    <source>
        <dbReference type="ARBA" id="ARBA00012502"/>
    </source>
</evidence>
<protein>
    <recommendedName>
        <fullName evidence="1">peptide-methionine (S)-S-oxide reductase</fullName>
        <ecNumber evidence="1">1.8.4.11</ecNumber>
    </recommendedName>
</protein>
<keyword evidence="7" id="KW-1185">Reference proteome</keyword>
<evidence type="ECO:0000259" key="5">
    <source>
        <dbReference type="Pfam" id="PF01625"/>
    </source>
</evidence>
<evidence type="ECO:0000256" key="2">
    <source>
        <dbReference type="ARBA" id="ARBA00023002"/>
    </source>
</evidence>
<dbReference type="PANTHER" id="PTHR43774:SF1">
    <property type="entry name" value="PEPTIDE METHIONINE SULFOXIDE REDUCTASE MSRA 2"/>
    <property type="match status" value="1"/>
</dbReference>
<gene>
    <name evidence="6" type="ORF">ACFONP_06135</name>
</gene>